<dbReference type="EMBL" id="JAVHJL010000010">
    <property type="protein sequence ID" value="KAK6496752.1"/>
    <property type="molecule type" value="Genomic_DNA"/>
</dbReference>
<accession>A0AAV9VU37</accession>
<comment type="caution">
    <text evidence="2">The sequence shown here is derived from an EMBL/GenBank/DDBJ whole genome shotgun (WGS) entry which is preliminary data.</text>
</comment>
<gene>
    <name evidence="2" type="ORF">TWF481_001740</name>
</gene>
<reference evidence="2 3" key="1">
    <citation type="submission" date="2023-08" db="EMBL/GenBank/DDBJ databases">
        <authorList>
            <person name="Palmer J.M."/>
        </authorList>
    </citation>
    <scope>NUCLEOTIDE SEQUENCE [LARGE SCALE GENOMIC DNA]</scope>
    <source>
        <strain evidence="2 3">TWF481</strain>
    </source>
</reference>
<sequence length="468" mass="54912">MPLSSLPVEILGEILSQIDDRDSLESAIFSCRLFYAAYREQKESIDHAVWINSYSECEVYCKFLTHAILNFLPSSASSGGFQDTVYSKDIIAFFAAYMRWSARSEVPQDSVRDLPPALPEWGRMTAIPNPRRKELTDTHKYILLWTKKFFDDKLIFHPFTLERVTNPTPPSWTERTRVCTAFYQFWIYSVFYHALVVGERSDNTYGFEDGYGEQYMAQLRERLTKYLLGCMEFKEVSIIRFSLVSWMHECVSTDFAESIRRDSTYLDVCTGRGYLGVWDSSFQSRHRDRVGRWSLACNLGPKHYWNFLFKDTHEEQVSISLAVTPREEYEDLCYNFTLDAGERAREGYCPILRICRYRFYLQGGYFSWWIPSQGREDVSVDNTFVIWDDWRLKEWGFKFPILLPPLFFKRLSVGERDTEEAAKERHMKNYGRIEVIVEKTKNYALLNAILDQIREDVLKQALGNNTSG</sequence>
<evidence type="ECO:0000259" key="1">
    <source>
        <dbReference type="PROSITE" id="PS50181"/>
    </source>
</evidence>
<feature type="domain" description="F-box" evidence="1">
    <location>
        <begin position="1"/>
        <end position="53"/>
    </location>
</feature>
<protein>
    <recommendedName>
        <fullName evidence="1">F-box domain-containing protein</fullName>
    </recommendedName>
</protein>
<keyword evidence="3" id="KW-1185">Reference proteome</keyword>
<evidence type="ECO:0000313" key="3">
    <source>
        <dbReference type="Proteomes" id="UP001370758"/>
    </source>
</evidence>
<dbReference type="InterPro" id="IPR001810">
    <property type="entry name" value="F-box_dom"/>
</dbReference>
<dbReference type="AlphaFoldDB" id="A0AAV9VU37"/>
<evidence type="ECO:0000313" key="2">
    <source>
        <dbReference type="EMBL" id="KAK6496752.1"/>
    </source>
</evidence>
<proteinExistence type="predicted"/>
<dbReference type="PROSITE" id="PS50181">
    <property type="entry name" value="FBOX"/>
    <property type="match status" value="1"/>
</dbReference>
<organism evidence="2 3">
    <name type="scientific">Arthrobotrys musiformis</name>
    <dbReference type="NCBI Taxonomy" id="47236"/>
    <lineage>
        <taxon>Eukaryota</taxon>
        <taxon>Fungi</taxon>
        <taxon>Dikarya</taxon>
        <taxon>Ascomycota</taxon>
        <taxon>Pezizomycotina</taxon>
        <taxon>Orbiliomycetes</taxon>
        <taxon>Orbiliales</taxon>
        <taxon>Orbiliaceae</taxon>
        <taxon>Arthrobotrys</taxon>
    </lineage>
</organism>
<dbReference type="Proteomes" id="UP001370758">
    <property type="component" value="Unassembled WGS sequence"/>
</dbReference>
<name>A0AAV9VU37_9PEZI</name>